<protein>
    <recommendedName>
        <fullName evidence="1">DUF985 domain-containing protein</fullName>
    </recommendedName>
</protein>
<name>A0A0U4FRS1_9BACI</name>
<dbReference type="RefSeq" id="WP_068444366.1">
    <property type="nucleotide sequence ID" value="NZ_CP013862.1"/>
</dbReference>
<dbReference type="STRING" id="1472767.AOX59_08050"/>
<organism evidence="2 3">
    <name type="scientific">Lentibacillus amyloliquefaciens</name>
    <dbReference type="NCBI Taxonomy" id="1472767"/>
    <lineage>
        <taxon>Bacteria</taxon>
        <taxon>Bacillati</taxon>
        <taxon>Bacillota</taxon>
        <taxon>Bacilli</taxon>
        <taxon>Bacillales</taxon>
        <taxon>Bacillaceae</taxon>
        <taxon>Lentibacillus</taxon>
    </lineage>
</organism>
<gene>
    <name evidence="2" type="ORF">AOX59_08050</name>
</gene>
<evidence type="ECO:0000313" key="3">
    <source>
        <dbReference type="Proteomes" id="UP000050331"/>
    </source>
</evidence>
<dbReference type="EMBL" id="CP013862">
    <property type="protein sequence ID" value="ALX48565.1"/>
    <property type="molecule type" value="Genomic_DNA"/>
</dbReference>
<dbReference type="InterPro" id="IPR039935">
    <property type="entry name" value="YML079W-like"/>
</dbReference>
<dbReference type="InterPro" id="IPR009327">
    <property type="entry name" value="Cupin_DUF985"/>
</dbReference>
<dbReference type="Gene3D" id="2.60.120.10">
    <property type="entry name" value="Jelly Rolls"/>
    <property type="match status" value="1"/>
</dbReference>
<reference evidence="2 3" key="1">
    <citation type="submission" date="2016-01" db="EMBL/GenBank/DDBJ databases">
        <title>Complete genome sequence of strain Lentibacillus amyloliquefaciens LAM0015T isolated from saline sediment.</title>
        <authorList>
            <person name="Wang J.-L."/>
            <person name="He M.-X."/>
        </authorList>
    </citation>
    <scope>NUCLEOTIDE SEQUENCE [LARGE SCALE GENOMIC DNA]</scope>
    <source>
        <strain evidence="2 3">LAM0015</strain>
    </source>
</reference>
<evidence type="ECO:0000313" key="2">
    <source>
        <dbReference type="EMBL" id="ALX48565.1"/>
    </source>
</evidence>
<dbReference type="Proteomes" id="UP000050331">
    <property type="component" value="Chromosome"/>
</dbReference>
<dbReference type="AlphaFoldDB" id="A0A0U4FRS1"/>
<evidence type="ECO:0000259" key="1">
    <source>
        <dbReference type="Pfam" id="PF06172"/>
    </source>
</evidence>
<accession>A0A0U4FRS1</accession>
<dbReference type="InterPro" id="IPR014710">
    <property type="entry name" value="RmlC-like_jellyroll"/>
</dbReference>
<dbReference type="PANTHER" id="PTHR33387">
    <property type="entry name" value="RMLC-LIKE JELLY ROLL FOLD PROTEIN"/>
    <property type="match status" value="1"/>
</dbReference>
<dbReference type="CDD" id="cd06121">
    <property type="entry name" value="cupin_YML079wp"/>
    <property type="match status" value="1"/>
</dbReference>
<dbReference type="SUPFAM" id="SSF51182">
    <property type="entry name" value="RmlC-like cupins"/>
    <property type="match status" value="1"/>
</dbReference>
<dbReference type="Pfam" id="PF06172">
    <property type="entry name" value="Cupin_5"/>
    <property type="match status" value="1"/>
</dbReference>
<feature type="domain" description="DUF985" evidence="1">
    <location>
        <begin position="8"/>
        <end position="78"/>
    </location>
</feature>
<proteinExistence type="predicted"/>
<dbReference type="KEGG" id="lao:AOX59_08050"/>
<dbReference type="OrthoDB" id="9798288at2"/>
<dbReference type="InterPro" id="IPR011051">
    <property type="entry name" value="RmlC_Cupin_sf"/>
</dbReference>
<sequence length="89" mass="10309">MTSLNAHDWIRKLNLEPHPEGGFYKQTYAAEALEDHVLYTSIYFLLRAGDVSHFHRLKSDELWYFHAGSPLEIHMAEIGDRPRQGKNGI</sequence>
<dbReference type="PANTHER" id="PTHR33387:SF3">
    <property type="entry name" value="DUF985 DOMAIN-CONTAINING PROTEIN"/>
    <property type="match status" value="1"/>
</dbReference>
<keyword evidence="3" id="KW-1185">Reference proteome</keyword>